<accession>A0AA88GDC8</accession>
<organism evidence="2 3">
    <name type="scientific">Naegleria lovaniensis</name>
    <name type="common">Amoeba</name>
    <dbReference type="NCBI Taxonomy" id="51637"/>
    <lineage>
        <taxon>Eukaryota</taxon>
        <taxon>Discoba</taxon>
        <taxon>Heterolobosea</taxon>
        <taxon>Tetramitia</taxon>
        <taxon>Eutetramitia</taxon>
        <taxon>Vahlkampfiidae</taxon>
        <taxon>Naegleria</taxon>
    </lineage>
</organism>
<dbReference type="AlphaFoldDB" id="A0AA88GDC8"/>
<dbReference type="InterPro" id="IPR001810">
    <property type="entry name" value="F-box_dom"/>
</dbReference>
<name>A0AA88GDC8_NAELO</name>
<proteinExistence type="predicted"/>
<dbReference type="EMBL" id="PYSW02000056">
    <property type="protein sequence ID" value="KAG2373345.1"/>
    <property type="molecule type" value="Genomic_DNA"/>
</dbReference>
<dbReference type="GeneID" id="68104665"/>
<dbReference type="RefSeq" id="XP_044542519.1">
    <property type="nucleotide sequence ID" value="XM_044687953.1"/>
</dbReference>
<dbReference type="Pfam" id="PF12937">
    <property type="entry name" value="F-box-like"/>
    <property type="match status" value="1"/>
</dbReference>
<evidence type="ECO:0000313" key="2">
    <source>
        <dbReference type="EMBL" id="KAG2373345.1"/>
    </source>
</evidence>
<comment type="caution">
    <text evidence="2">The sequence shown here is derived from an EMBL/GenBank/DDBJ whole genome shotgun (WGS) entry which is preliminary data.</text>
</comment>
<dbReference type="InterPro" id="IPR036047">
    <property type="entry name" value="F-box-like_dom_sf"/>
</dbReference>
<protein>
    <recommendedName>
        <fullName evidence="1">F-box domain-containing protein</fullName>
    </recommendedName>
</protein>
<gene>
    <name evidence="2" type="ORF">C9374_012211</name>
</gene>
<evidence type="ECO:0000313" key="3">
    <source>
        <dbReference type="Proteomes" id="UP000816034"/>
    </source>
</evidence>
<reference evidence="2 3" key="1">
    <citation type="journal article" date="2018" name="BMC Genomics">
        <title>The genome of Naegleria lovaniensis, the basis for a comparative approach to unravel pathogenicity factors of the human pathogenic amoeba N. fowleri.</title>
        <authorList>
            <person name="Liechti N."/>
            <person name="Schurch N."/>
            <person name="Bruggmann R."/>
            <person name="Wittwer M."/>
        </authorList>
    </citation>
    <scope>NUCLEOTIDE SEQUENCE [LARGE SCALE GENOMIC DNA]</scope>
    <source>
        <strain evidence="2 3">ATCC 30569</strain>
    </source>
</reference>
<feature type="domain" description="F-box" evidence="1">
    <location>
        <begin position="12"/>
        <end position="50"/>
    </location>
</feature>
<evidence type="ECO:0000259" key="1">
    <source>
        <dbReference type="Pfam" id="PF12937"/>
    </source>
</evidence>
<sequence>MKSSVECGNDELFSIFQFLDPQSILNSCVRVSQRWKQVACCNALWKYFCNSILMNDVFEWNLELERYGSYYQNDDWNDVHNDGNQMDDYYWYNVFHYIMFRIPIFKSCSIECSSNWNSRTQLEEYYDFLVPPSSYEWLERMKTPQHGNNVVEEYSVQEQDEHEYSRQILSTNEFDRYQISQQYVLAKIAALLTILSSGSHCTPNPWNDKLFLSLFEFDDKNNTWQVKRTTTISVAAFCVCQMFPGLGTMKLRQLVTSRSPQSNNLLMSIAPPIEDSSHVKPFCFFEYMDQYFETAWNMTQFNNWKTQKLLLIVVTKSSKQRNFVGTILGTIDTSISFGFLFYLMREVV</sequence>
<dbReference type="Proteomes" id="UP000816034">
    <property type="component" value="Unassembled WGS sequence"/>
</dbReference>
<dbReference type="Gene3D" id="1.20.1280.50">
    <property type="match status" value="1"/>
</dbReference>
<dbReference type="SUPFAM" id="SSF81383">
    <property type="entry name" value="F-box domain"/>
    <property type="match status" value="1"/>
</dbReference>
<keyword evidence="3" id="KW-1185">Reference proteome</keyword>